<evidence type="ECO:0000259" key="6">
    <source>
        <dbReference type="Pfam" id="PF02748"/>
    </source>
</evidence>
<feature type="domain" description="Aspartate carbamoyltransferase regulatory subunit C-terminal" evidence="6">
    <location>
        <begin position="377"/>
        <end position="415"/>
    </location>
</feature>
<dbReference type="AlphaFoldDB" id="A0A518EW93"/>
<name>A0A518EW93_9BACT</name>
<evidence type="ECO:0000259" key="5">
    <source>
        <dbReference type="Pfam" id="PF02729"/>
    </source>
</evidence>
<protein>
    <submittedName>
        <fullName evidence="7">Aspartate carbamoyltransferase catalytic chain</fullName>
        <ecNumber evidence="7">2.1.3.2</ecNumber>
    </submittedName>
</protein>
<dbReference type="GO" id="GO:0006520">
    <property type="term" value="P:amino acid metabolic process"/>
    <property type="evidence" value="ECO:0007669"/>
    <property type="project" value="InterPro"/>
</dbReference>
<dbReference type="Pfam" id="PF00185">
    <property type="entry name" value="OTCace"/>
    <property type="match status" value="1"/>
</dbReference>
<evidence type="ECO:0000313" key="7">
    <source>
        <dbReference type="EMBL" id="QDV08365.1"/>
    </source>
</evidence>
<organism evidence="7 8">
    <name type="scientific">Saltatorellus ferox</name>
    <dbReference type="NCBI Taxonomy" id="2528018"/>
    <lineage>
        <taxon>Bacteria</taxon>
        <taxon>Pseudomonadati</taxon>
        <taxon>Planctomycetota</taxon>
        <taxon>Planctomycetia</taxon>
        <taxon>Planctomycetia incertae sedis</taxon>
        <taxon>Saltatorellus</taxon>
    </lineage>
</organism>
<evidence type="ECO:0000259" key="4">
    <source>
        <dbReference type="Pfam" id="PF00185"/>
    </source>
</evidence>
<keyword evidence="1 3" id="KW-0808">Transferase</keyword>
<reference evidence="7 8" key="1">
    <citation type="submission" date="2019-02" db="EMBL/GenBank/DDBJ databases">
        <title>Deep-cultivation of Planctomycetes and their phenomic and genomic characterization uncovers novel biology.</title>
        <authorList>
            <person name="Wiegand S."/>
            <person name="Jogler M."/>
            <person name="Boedeker C."/>
            <person name="Pinto D."/>
            <person name="Vollmers J."/>
            <person name="Rivas-Marin E."/>
            <person name="Kohn T."/>
            <person name="Peeters S.H."/>
            <person name="Heuer A."/>
            <person name="Rast P."/>
            <person name="Oberbeckmann S."/>
            <person name="Bunk B."/>
            <person name="Jeske O."/>
            <person name="Meyerdierks A."/>
            <person name="Storesund J.E."/>
            <person name="Kallscheuer N."/>
            <person name="Luecker S."/>
            <person name="Lage O.M."/>
            <person name="Pohl T."/>
            <person name="Merkel B.J."/>
            <person name="Hornburger P."/>
            <person name="Mueller R.-W."/>
            <person name="Bruemmer F."/>
            <person name="Labrenz M."/>
            <person name="Spormann A.M."/>
            <person name="Op den Camp H."/>
            <person name="Overmann J."/>
            <person name="Amann R."/>
            <person name="Jetten M.S.M."/>
            <person name="Mascher T."/>
            <person name="Medema M.H."/>
            <person name="Devos D.P."/>
            <person name="Kaster A.-K."/>
            <person name="Ovreas L."/>
            <person name="Rohde M."/>
            <person name="Galperin M.Y."/>
            <person name="Jogler C."/>
        </authorList>
    </citation>
    <scope>NUCLEOTIDE SEQUENCE [LARGE SCALE GENOMIC DNA]</scope>
    <source>
        <strain evidence="7 8">Poly30</strain>
    </source>
</reference>
<dbReference type="InterPro" id="IPR036901">
    <property type="entry name" value="Asp/Orn_carbamoylTrfase_sf"/>
</dbReference>
<dbReference type="PANTHER" id="PTHR45753">
    <property type="entry name" value="ORNITHINE CARBAMOYLTRANSFERASE, MITOCHONDRIAL"/>
    <property type="match status" value="1"/>
</dbReference>
<dbReference type="InterPro" id="IPR006130">
    <property type="entry name" value="Asp/Orn_carbamoylTrfase"/>
</dbReference>
<dbReference type="GO" id="GO:0004070">
    <property type="term" value="F:aspartate carbamoyltransferase activity"/>
    <property type="evidence" value="ECO:0007669"/>
    <property type="project" value="UniProtKB-EC"/>
</dbReference>
<evidence type="ECO:0000313" key="8">
    <source>
        <dbReference type="Proteomes" id="UP000320390"/>
    </source>
</evidence>
<dbReference type="Gene3D" id="3.40.50.1370">
    <property type="entry name" value="Aspartate/ornithine carbamoyltransferase"/>
    <property type="match status" value="3"/>
</dbReference>
<feature type="domain" description="Aspartate/ornithine carbamoyltransferase Asp/Orn-binding" evidence="4">
    <location>
        <begin position="171"/>
        <end position="349"/>
    </location>
</feature>
<dbReference type="SUPFAM" id="SSF53671">
    <property type="entry name" value="Aspartate/ornithine carbamoyltransferase"/>
    <property type="match status" value="1"/>
</dbReference>
<accession>A0A518EW93</accession>
<dbReference type="GO" id="GO:0044205">
    <property type="term" value="P:'de novo' UMP biosynthetic process"/>
    <property type="evidence" value="ECO:0007669"/>
    <property type="project" value="UniProtKB-UniPathway"/>
</dbReference>
<dbReference type="Proteomes" id="UP000320390">
    <property type="component" value="Chromosome"/>
</dbReference>
<keyword evidence="8" id="KW-1185">Reference proteome</keyword>
<gene>
    <name evidence="7" type="primary">pyrB</name>
    <name evidence="7" type="ORF">Poly30_39030</name>
</gene>
<dbReference type="SUPFAM" id="SSF57884">
    <property type="entry name" value="Ada DNA repair protein, N-terminal domain (N-Ada 10)"/>
    <property type="match status" value="1"/>
</dbReference>
<evidence type="ECO:0000256" key="1">
    <source>
        <dbReference type="ARBA" id="ARBA00022679"/>
    </source>
</evidence>
<comment type="similarity">
    <text evidence="3">Belongs to the aspartate/ornithine carbamoyltransferase superfamily.</text>
</comment>
<keyword evidence="2" id="KW-0665">Pyrimidine biosynthesis</keyword>
<dbReference type="OrthoDB" id="9802587at2"/>
<dbReference type="RefSeq" id="WP_145200890.1">
    <property type="nucleotide sequence ID" value="NZ_CP036434.1"/>
</dbReference>
<dbReference type="Gene3D" id="3.40.10.10">
    <property type="entry name" value="DNA Methylphosphotriester Repair Domain"/>
    <property type="match status" value="1"/>
</dbReference>
<dbReference type="UniPathway" id="UPA00070">
    <property type="reaction ID" value="UER00116"/>
</dbReference>
<evidence type="ECO:0000256" key="3">
    <source>
        <dbReference type="RuleBase" id="RU003634"/>
    </source>
</evidence>
<dbReference type="InterPro" id="IPR006132">
    <property type="entry name" value="Asp/Orn_carbamoyltranf_P-bd"/>
</dbReference>
<dbReference type="PRINTS" id="PR00101">
    <property type="entry name" value="ATCASE"/>
</dbReference>
<dbReference type="InterPro" id="IPR035451">
    <property type="entry name" value="Ada-like_dom_sf"/>
</dbReference>
<dbReference type="Gene3D" id="2.30.30.20">
    <property type="entry name" value="Aspartate carbamoyltransferase regulatory subunit, C-terminal domain"/>
    <property type="match status" value="1"/>
</dbReference>
<sequence length="463" mass="50231">MSQRTRATEPAIPAVPPVTGGAPRHLVSIDDVSIEEMHALFAQADRFAASPRTFADTCPGFISASLFYEPSTRTRLSFESAMLRLGGGVLTAAEMTSSSVVKGESLADTIRVVGGGYADVIVLRHPSEGAARLAAEFAPVPVINAGDGSLEHPTQTLCDLYNLHVERGRIEGLDVVLAGDLKYSRTVHSFAFALARFGANIVCVPQPGFELPEYLVERLHEEFGVEPIRADARRLGDLAANSDAVYLTPQKPHQLSLFTDARGWEVQQVDAVYMTRPQTERYSGNEMSATQYLRLEKRAMAAESLRDAVVMHPLPRRDEISADVDADPRSIYFKQAARGVPIRMAILGWLLGRIDLGVERPAPMPASTAVPLGRNPCPNPSCISRTETRHVVPRFRLIARTPLRAGCGYCTREIAFAFVGCSSTGVYHVPSAKAVGQIHVEHLVFLESAADAEQLGFRASAAS</sequence>
<dbReference type="Pfam" id="PF02748">
    <property type="entry name" value="PyrI_C"/>
    <property type="match status" value="1"/>
</dbReference>
<dbReference type="InterPro" id="IPR020542">
    <property type="entry name" value="Asp_carbamoyltrfase_reg_C"/>
</dbReference>
<dbReference type="InterPro" id="IPR036792">
    <property type="entry name" value="Asp_carbatrfase_reg_C_sf"/>
</dbReference>
<dbReference type="PROSITE" id="PS00097">
    <property type="entry name" value="CARBAMOYLTRANSFERASE"/>
    <property type="match status" value="1"/>
</dbReference>
<proteinExistence type="inferred from homology"/>
<dbReference type="GO" id="GO:0016597">
    <property type="term" value="F:amino acid binding"/>
    <property type="evidence" value="ECO:0007669"/>
    <property type="project" value="InterPro"/>
</dbReference>
<evidence type="ECO:0000256" key="2">
    <source>
        <dbReference type="ARBA" id="ARBA00022975"/>
    </source>
</evidence>
<dbReference type="NCBIfam" id="NF002032">
    <property type="entry name" value="PRK00856.1"/>
    <property type="match status" value="1"/>
</dbReference>
<dbReference type="PRINTS" id="PR00100">
    <property type="entry name" value="AOTCASE"/>
</dbReference>
<dbReference type="Pfam" id="PF02729">
    <property type="entry name" value="OTCace_N"/>
    <property type="match status" value="1"/>
</dbReference>
<dbReference type="InterPro" id="IPR006131">
    <property type="entry name" value="Asp_carbamoyltransf_Asp/Orn-bd"/>
</dbReference>
<dbReference type="SUPFAM" id="SSF57825">
    <property type="entry name" value="Aspartate carbamoyltransferase, Regulatory-chain, C-terminal domain"/>
    <property type="match status" value="1"/>
</dbReference>
<dbReference type="EMBL" id="CP036434">
    <property type="protein sequence ID" value="QDV08365.1"/>
    <property type="molecule type" value="Genomic_DNA"/>
</dbReference>
<dbReference type="EC" id="2.1.3.2" evidence="7"/>
<feature type="domain" description="Aspartate/ornithine carbamoyltransferase carbamoyl-P binding" evidence="5">
    <location>
        <begin position="24"/>
        <end position="163"/>
    </location>
</feature>
<dbReference type="PANTHER" id="PTHR45753:SF6">
    <property type="entry name" value="ASPARTATE CARBAMOYLTRANSFERASE"/>
    <property type="match status" value="1"/>
</dbReference>